<gene>
    <name evidence="1" type="ORF">ETB97_006038</name>
</gene>
<name>A0A8H5ZZN7_PETAA</name>
<comment type="caution">
    <text evidence="1">The sequence shown here is derived from an EMBL/GenBank/DDBJ whole genome shotgun (WGS) entry which is preliminary data.</text>
</comment>
<sequence>MKQRTLHLGNTLLKRSPEFDQLSIERLYEGYGEPELDPVTHLDSKPPLPPGVPSHGISPILLGKASKDLTIKEARILLKDCSKALSPSQELKYESRAPLVIRPPEARFECRKPLFFPPDIWTLVFSIWSIIAQRPLFEGFLATQDDMTCEHIDALGILPGQMGSTII</sequence>
<protein>
    <submittedName>
        <fullName evidence="1">Uncharacterized protein</fullName>
    </submittedName>
</protein>
<keyword evidence="2" id="KW-1185">Reference proteome</keyword>
<proteinExistence type="predicted"/>
<reference evidence="1 2" key="1">
    <citation type="submission" date="2019-04" db="EMBL/GenBank/DDBJ databases">
        <title>Aspergillus burnettii sp. nov., novel species from soil in southeast Queensland.</title>
        <authorList>
            <person name="Gilchrist C.L.M."/>
            <person name="Pitt J.I."/>
            <person name="Lange L."/>
            <person name="Lacey H.J."/>
            <person name="Vuong D."/>
            <person name="Midgley D.J."/>
            <person name="Greenfield P."/>
            <person name="Bradbury M."/>
            <person name="Lacey E."/>
            <person name="Busk P.K."/>
            <person name="Pilgaard B."/>
            <person name="Chooi Y.H."/>
            <person name="Piggott A.M."/>
        </authorList>
    </citation>
    <scope>NUCLEOTIDE SEQUENCE [LARGE SCALE GENOMIC DNA]</scope>
    <source>
        <strain evidence="1 2">FRR 5400</strain>
    </source>
</reference>
<organism evidence="1 2">
    <name type="scientific">Petromyces alliaceus</name>
    <name type="common">Aspergillus alliaceus</name>
    <dbReference type="NCBI Taxonomy" id="209559"/>
    <lineage>
        <taxon>Eukaryota</taxon>
        <taxon>Fungi</taxon>
        <taxon>Dikarya</taxon>
        <taxon>Ascomycota</taxon>
        <taxon>Pezizomycotina</taxon>
        <taxon>Eurotiomycetes</taxon>
        <taxon>Eurotiomycetidae</taxon>
        <taxon>Eurotiales</taxon>
        <taxon>Aspergillaceae</taxon>
        <taxon>Aspergillus</taxon>
        <taxon>Aspergillus subgen. Circumdati</taxon>
    </lineage>
</organism>
<accession>A0A8H5ZZN7</accession>
<dbReference type="AlphaFoldDB" id="A0A8H5ZZN7"/>
<dbReference type="Proteomes" id="UP000541154">
    <property type="component" value="Unassembled WGS sequence"/>
</dbReference>
<dbReference type="EMBL" id="SPNV01000268">
    <property type="protein sequence ID" value="KAF5857240.1"/>
    <property type="molecule type" value="Genomic_DNA"/>
</dbReference>
<evidence type="ECO:0000313" key="1">
    <source>
        <dbReference type="EMBL" id="KAF5857240.1"/>
    </source>
</evidence>
<evidence type="ECO:0000313" key="2">
    <source>
        <dbReference type="Proteomes" id="UP000541154"/>
    </source>
</evidence>